<dbReference type="AlphaFoldDB" id="A0A7J7XHZ8"/>
<comment type="caution">
    <text evidence="2">The sequence shown here is derived from an EMBL/GenBank/DDBJ whole genome shotgun (WGS) entry which is preliminary data.</text>
</comment>
<name>A0A7J7XHZ8_MYOMY</name>
<gene>
    <name evidence="2" type="ORF">mMyoMyo1_011824</name>
</gene>
<feature type="compositionally biased region" description="Basic and acidic residues" evidence="1">
    <location>
        <begin position="240"/>
        <end position="254"/>
    </location>
</feature>
<dbReference type="Proteomes" id="UP000527355">
    <property type="component" value="Unassembled WGS sequence"/>
</dbReference>
<reference evidence="2 3" key="1">
    <citation type="journal article" date="2020" name="Nature">
        <title>Six reference-quality genomes reveal evolution of bat adaptations.</title>
        <authorList>
            <person name="Jebb D."/>
            <person name="Huang Z."/>
            <person name="Pippel M."/>
            <person name="Hughes G.M."/>
            <person name="Lavrichenko K."/>
            <person name="Devanna P."/>
            <person name="Winkler S."/>
            <person name="Jermiin L.S."/>
            <person name="Skirmuntt E.C."/>
            <person name="Katzourakis A."/>
            <person name="Burkitt-Gray L."/>
            <person name="Ray D.A."/>
            <person name="Sullivan K.A.M."/>
            <person name="Roscito J.G."/>
            <person name="Kirilenko B.M."/>
            <person name="Davalos L.M."/>
            <person name="Corthals A.P."/>
            <person name="Power M.L."/>
            <person name="Jones G."/>
            <person name="Ransome R.D."/>
            <person name="Dechmann D.K.N."/>
            <person name="Locatelli A.G."/>
            <person name="Puechmaille S.J."/>
            <person name="Fedrigo O."/>
            <person name="Jarvis E.D."/>
            <person name="Hiller M."/>
            <person name="Vernes S.C."/>
            <person name="Myers E.W."/>
            <person name="Teeling E.C."/>
        </authorList>
    </citation>
    <scope>NUCLEOTIDE SEQUENCE [LARGE SCALE GENOMIC DNA]</scope>
    <source>
        <strain evidence="2">MMyoMyo1</strain>
        <tissue evidence="2">Flight muscle</tissue>
    </source>
</reference>
<evidence type="ECO:0000256" key="1">
    <source>
        <dbReference type="SAM" id="MobiDB-lite"/>
    </source>
</evidence>
<feature type="compositionally biased region" description="Low complexity" evidence="1">
    <location>
        <begin position="160"/>
        <end position="169"/>
    </location>
</feature>
<evidence type="ECO:0000313" key="2">
    <source>
        <dbReference type="EMBL" id="KAF6349284.1"/>
    </source>
</evidence>
<evidence type="ECO:0000313" key="3">
    <source>
        <dbReference type="Proteomes" id="UP000527355"/>
    </source>
</evidence>
<accession>A0A7J7XHZ8</accession>
<organism evidence="2 3">
    <name type="scientific">Myotis myotis</name>
    <name type="common">Greater mouse-eared bat</name>
    <name type="synonym">Vespertilio myotis</name>
    <dbReference type="NCBI Taxonomy" id="51298"/>
    <lineage>
        <taxon>Eukaryota</taxon>
        <taxon>Metazoa</taxon>
        <taxon>Chordata</taxon>
        <taxon>Craniata</taxon>
        <taxon>Vertebrata</taxon>
        <taxon>Euteleostomi</taxon>
        <taxon>Mammalia</taxon>
        <taxon>Eutheria</taxon>
        <taxon>Laurasiatheria</taxon>
        <taxon>Chiroptera</taxon>
        <taxon>Yangochiroptera</taxon>
        <taxon>Vespertilionidae</taxon>
        <taxon>Myotis</taxon>
    </lineage>
</organism>
<feature type="compositionally biased region" description="Polar residues" evidence="1">
    <location>
        <begin position="29"/>
        <end position="39"/>
    </location>
</feature>
<feature type="region of interest" description="Disordered" evidence="1">
    <location>
        <begin position="71"/>
        <end position="95"/>
    </location>
</feature>
<protein>
    <submittedName>
        <fullName evidence="2">Uncharacterized protein</fullName>
    </submittedName>
</protein>
<feature type="compositionally biased region" description="Basic and acidic residues" evidence="1">
    <location>
        <begin position="170"/>
        <end position="182"/>
    </location>
</feature>
<proteinExistence type="predicted"/>
<dbReference type="EMBL" id="JABWUV010000006">
    <property type="protein sequence ID" value="KAF6349284.1"/>
    <property type="molecule type" value="Genomic_DNA"/>
</dbReference>
<feature type="region of interest" description="Disordered" evidence="1">
    <location>
        <begin position="149"/>
        <end position="254"/>
    </location>
</feature>
<sequence>MKHKEKQKHLEGRHFIKTARMSRGPCSIQEDTPQHQTSAEAPARNQAAGDRIDISKPFICVLSPPTHPCLDKDGPCNTQDKAPLPKSPLEAPASGQAAGKKSAFCKPPTCVFSPPKPCREIRVYGKTPLDEDAKLNSGDALQHRHMAVAPTQRQKIWKASSTESFASISSKDKQNDAGHRISQDNVPQPDSPVEAPACSQAAGEKTAFSEHPIGVSTPFKHIRLDEDGSVVEATENTENSGREPKEISGEQRSV</sequence>
<feature type="region of interest" description="Disordered" evidence="1">
    <location>
        <begin position="1"/>
        <end position="49"/>
    </location>
</feature>
<keyword evidence="3" id="KW-1185">Reference proteome</keyword>